<name>A0A6V7HIS7_9HYME</name>
<reference evidence="2" key="1">
    <citation type="submission" date="2020-07" db="EMBL/GenBank/DDBJ databases">
        <authorList>
            <person name="Nazaruddin N."/>
        </authorList>
    </citation>
    <scope>NUCLEOTIDE SEQUENCE</scope>
</reference>
<keyword evidence="3" id="KW-1185">Reference proteome</keyword>
<gene>
    <name evidence="2" type="ORF">MHI_LOCUS874137</name>
</gene>
<dbReference type="EMBL" id="CAJDYZ010011567">
    <property type="protein sequence ID" value="CAD1479667.1"/>
    <property type="molecule type" value="Genomic_DNA"/>
</dbReference>
<evidence type="ECO:0000313" key="3">
    <source>
        <dbReference type="Proteomes" id="UP000752696"/>
    </source>
</evidence>
<organism evidence="2 3">
    <name type="scientific">Heterotrigona itama</name>
    <dbReference type="NCBI Taxonomy" id="395501"/>
    <lineage>
        <taxon>Eukaryota</taxon>
        <taxon>Metazoa</taxon>
        <taxon>Ecdysozoa</taxon>
        <taxon>Arthropoda</taxon>
        <taxon>Hexapoda</taxon>
        <taxon>Insecta</taxon>
        <taxon>Pterygota</taxon>
        <taxon>Neoptera</taxon>
        <taxon>Endopterygota</taxon>
        <taxon>Hymenoptera</taxon>
        <taxon>Apocrita</taxon>
        <taxon>Aculeata</taxon>
        <taxon>Apoidea</taxon>
        <taxon>Anthophila</taxon>
        <taxon>Apidae</taxon>
        <taxon>Heterotrigona</taxon>
    </lineage>
</organism>
<dbReference type="Proteomes" id="UP000752696">
    <property type="component" value="Unassembled WGS sequence"/>
</dbReference>
<evidence type="ECO:0000256" key="1">
    <source>
        <dbReference type="SAM" id="MobiDB-lite"/>
    </source>
</evidence>
<comment type="caution">
    <text evidence="2">The sequence shown here is derived from an EMBL/GenBank/DDBJ whole genome shotgun (WGS) entry which is preliminary data.</text>
</comment>
<accession>A0A6V7HIS7</accession>
<feature type="region of interest" description="Disordered" evidence="1">
    <location>
        <begin position="37"/>
        <end position="60"/>
    </location>
</feature>
<evidence type="ECO:0000313" key="2">
    <source>
        <dbReference type="EMBL" id="CAD1479667.1"/>
    </source>
</evidence>
<dbReference type="AlphaFoldDB" id="A0A6V7HIS7"/>
<sequence length="60" mass="6807">KRQPDSDDAAMLYRDVIVQKLPLPLNRYNWLLDADRGYRSGAGTSRPHDERGNYLSGSSL</sequence>
<proteinExistence type="predicted"/>
<protein>
    <submittedName>
        <fullName evidence="2">Uncharacterized protein</fullName>
    </submittedName>
</protein>
<feature type="non-terminal residue" evidence="2">
    <location>
        <position position="1"/>
    </location>
</feature>